<reference evidence="5" key="1">
    <citation type="submission" date="2019-08" db="EMBL/GenBank/DDBJ databases">
        <authorList>
            <person name="Kucharzyk K."/>
            <person name="Murdoch R.W."/>
            <person name="Higgins S."/>
            <person name="Loffler F."/>
        </authorList>
    </citation>
    <scope>NUCLEOTIDE SEQUENCE</scope>
</reference>
<evidence type="ECO:0000313" key="5">
    <source>
        <dbReference type="EMBL" id="MPM28794.1"/>
    </source>
</evidence>
<evidence type="ECO:0000256" key="1">
    <source>
        <dbReference type="ARBA" id="ARBA00022448"/>
    </source>
</evidence>
<dbReference type="PROSITE" id="PS50893">
    <property type="entry name" value="ABC_TRANSPORTER_2"/>
    <property type="match status" value="1"/>
</dbReference>
<accession>A0A644YRU1</accession>
<feature type="domain" description="ABC transporter" evidence="4">
    <location>
        <begin position="2"/>
        <end position="228"/>
    </location>
</feature>
<dbReference type="PANTHER" id="PTHR42711">
    <property type="entry name" value="ABC TRANSPORTER ATP-BINDING PROTEIN"/>
    <property type="match status" value="1"/>
</dbReference>
<evidence type="ECO:0000256" key="3">
    <source>
        <dbReference type="ARBA" id="ARBA00022840"/>
    </source>
</evidence>
<dbReference type="EMBL" id="VSSQ01005349">
    <property type="protein sequence ID" value="MPM28794.1"/>
    <property type="molecule type" value="Genomic_DNA"/>
</dbReference>
<name>A0A644YRU1_9ZZZZ</name>
<keyword evidence="1" id="KW-0813">Transport</keyword>
<dbReference type="InterPro" id="IPR050763">
    <property type="entry name" value="ABC_transporter_ATP-binding"/>
</dbReference>
<dbReference type="Pfam" id="PF00005">
    <property type="entry name" value="ABC_tran"/>
    <property type="match status" value="1"/>
</dbReference>
<dbReference type="InterPro" id="IPR003593">
    <property type="entry name" value="AAA+_ATPase"/>
</dbReference>
<proteinExistence type="predicted"/>
<dbReference type="SUPFAM" id="SSF52540">
    <property type="entry name" value="P-loop containing nucleoside triphosphate hydrolases"/>
    <property type="match status" value="1"/>
</dbReference>
<organism evidence="5">
    <name type="scientific">bioreactor metagenome</name>
    <dbReference type="NCBI Taxonomy" id="1076179"/>
    <lineage>
        <taxon>unclassified sequences</taxon>
        <taxon>metagenomes</taxon>
        <taxon>ecological metagenomes</taxon>
    </lineage>
</organism>
<keyword evidence="5" id="KW-0378">Hydrolase</keyword>
<keyword evidence="2" id="KW-0547">Nucleotide-binding</keyword>
<keyword evidence="3 5" id="KW-0067">ATP-binding</keyword>
<dbReference type="PANTHER" id="PTHR42711:SF18">
    <property type="entry name" value="ABC TRANSPORTER, ATP-BINDING PROTEIN"/>
    <property type="match status" value="1"/>
</dbReference>
<dbReference type="SMART" id="SM00382">
    <property type="entry name" value="AAA"/>
    <property type="match status" value="1"/>
</dbReference>
<dbReference type="Gene3D" id="3.40.50.300">
    <property type="entry name" value="P-loop containing nucleotide triphosphate hydrolases"/>
    <property type="match status" value="1"/>
</dbReference>
<dbReference type="GO" id="GO:0016887">
    <property type="term" value="F:ATP hydrolysis activity"/>
    <property type="evidence" value="ECO:0007669"/>
    <property type="project" value="InterPro"/>
</dbReference>
<comment type="caution">
    <text evidence="5">The sequence shown here is derived from an EMBL/GenBank/DDBJ whole genome shotgun (WGS) entry which is preliminary data.</text>
</comment>
<dbReference type="CDD" id="cd03230">
    <property type="entry name" value="ABC_DR_subfamily_A"/>
    <property type="match status" value="1"/>
</dbReference>
<gene>
    <name evidence="5" type="ORF">SDC9_75324</name>
</gene>
<dbReference type="AlphaFoldDB" id="A0A644YRU1"/>
<protein>
    <submittedName>
        <fullName evidence="5">Fluoroquinolones export ATP-binding protein</fullName>
        <ecNumber evidence="5">3.6.3.-</ecNumber>
    </submittedName>
</protein>
<evidence type="ECO:0000256" key="2">
    <source>
        <dbReference type="ARBA" id="ARBA00022741"/>
    </source>
</evidence>
<evidence type="ECO:0000259" key="4">
    <source>
        <dbReference type="PROSITE" id="PS50893"/>
    </source>
</evidence>
<dbReference type="EC" id="3.6.3.-" evidence="5"/>
<dbReference type="InterPro" id="IPR003439">
    <property type="entry name" value="ABC_transporter-like_ATP-bd"/>
</dbReference>
<sequence>MIEVENLFFGYTKEMFIKDISFAVKKGEILGFLGPSGAGKSTLQKILIGMLRSYRGSVTVNGTQVSRHDNSFYETIGIDFEFPTLYEKLTARQNLDFFASLYAKRGRSTPELLEAVGLLPDADKKVSAFSKGMKGRLNFIKSLVHDPSILFLDEPTSGLDPTNGLLMKQLILAEKERGKTIILTTHNMQDAQELCDRVAFIVEGRLKALDTPHNLIMKKSAAKLVYTYAENGTEKSGECGIDATAADGLLSSLIARNGILTIHSKEQTLGDVFMDITGRQLS</sequence>
<dbReference type="GO" id="GO:0005524">
    <property type="term" value="F:ATP binding"/>
    <property type="evidence" value="ECO:0007669"/>
    <property type="project" value="UniProtKB-KW"/>
</dbReference>
<dbReference type="InterPro" id="IPR027417">
    <property type="entry name" value="P-loop_NTPase"/>
</dbReference>